<evidence type="ECO:0000256" key="1">
    <source>
        <dbReference type="SAM" id="MobiDB-lite"/>
    </source>
</evidence>
<reference evidence="2" key="2">
    <citation type="submission" date="2004-02" db="EMBL/GenBank/DDBJ databases">
        <authorList>
            <consortium name="Genoscope"/>
            <consortium name="Whitehead Institute Centre for Genome Research"/>
        </authorList>
    </citation>
    <scope>NUCLEOTIDE SEQUENCE</scope>
</reference>
<evidence type="ECO:0000313" key="2">
    <source>
        <dbReference type="EMBL" id="CAF95945.1"/>
    </source>
</evidence>
<dbReference type="KEGG" id="tng:GSTEN00012792G001"/>
<sequence length="96" mass="10937">LMATTSDSSTDRRPIRRHRSKSDTPYFVEARLSFNLRTGKARIPLSQPPMSLPDVRLRVVSAGVNRMFHGIVRKTAFWNSPNSIHSTKKTICDRVL</sequence>
<organism evidence="2">
    <name type="scientific">Tetraodon nigroviridis</name>
    <name type="common">Spotted green pufferfish</name>
    <name type="synonym">Chelonodon nigroviridis</name>
    <dbReference type="NCBI Taxonomy" id="99883"/>
    <lineage>
        <taxon>Eukaryota</taxon>
        <taxon>Metazoa</taxon>
        <taxon>Chordata</taxon>
        <taxon>Craniata</taxon>
        <taxon>Vertebrata</taxon>
        <taxon>Euteleostomi</taxon>
        <taxon>Actinopterygii</taxon>
        <taxon>Neopterygii</taxon>
        <taxon>Teleostei</taxon>
        <taxon>Neoteleostei</taxon>
        <taxon>Acanthomorphata</taxon>
        <taxon>Eupercaria</taxon>
        <taxon>Tetraodontiformes</taxon>
        <taxon>Tetradontoidea</taxon>
        <taxon>Tetraodontidae</taxon>
        <taxon>Tetraodon</taxon>
    </lineage>
</organism>
<comment type="caution">
    <text evidence="2">The sequence shown here is derived from an EMBL/GenBank/DDBJ whole genome shotgun (WGS) entry which is preliminary data.</text>
</comment>
<dbReference type="EMBL" id="CAAE01014114">
    <property type="protein sequence ID" value="CAF95945.1"/>
    <property type="molecule type" value="Genomic_DNA"/>
</dbReference>
<accession>Q4STT7</accession>
<dbReference type="OrthoDB" id="8950052at2759"/>
<feature type="region of interest" description="Disordered" evidence="1">
    <location>
        <begin position="1"/>
        <end position="22"/>
    </location>
</feature>
<proteinExistence type="predicted"/>
<protein>
    <submittedName>
        <fullName evidence="2">(spotted green pufferfish) hypothetical protein</fullName>
    </submittedName>
</protein>
<feature type="non-terminal residue" evidence="2">
    <location>
        <position position="1"/>
    </location>
</feature>
<gene>
    <name evidence="2" type="ORF">GSTENG00012792001</name>
</gene>
<name>Q4STT7_TETNG</name>
<dbReference type="AlphaFoldDB" id="Q4STT7"/>
<reference evidence="2" key="1">
    <citation type="journal article" date="2004" name="Nature">
        <title>Genome duplication in the teleost fish Tetraodon nigroviridis reveals the early vertebrate proto-karyotype.</title>
        <authorList>
            <person name="Jaillon O."/>
            <person name="Aury J.-M."/>
            <person name="Brunet F."/>
            <person name="Petit J.-L."/>
            <person name="Stange-Thomann N."/>
            <person name="Mauceli E."/>
            <person name="Bouneau L."/>
            <person name="Fischer C."/>
            <person name="Ozouf-Costaz C."/>
            <person name="Bernot A."/>
            <person name="Nicaud S."/>
            <person name="Jaffe D."/>
            <person name="Fisher S."/>
            <person name="Lutfalla G."/>
            <person name="Dossat C."/>
            <person name="Segurens B."/>
            <person name="Dasilva C."/>
            <person name="Salanoubat M."/>
            <person name="Levy M."/>
            <person name="Boudet N."/>
            <person name="Castellano S."/>
            <person name="Anthouard V."/>
            <person name="Jubin C."/>
            <person name="Castelli V."/>
            <person name="Katinka M."/>
            <person name="Vacherie B."/>
            <person name="Biemont C."/>
            <person name="Skalli Z."/>
            <person name="Cattolico L."/>
            <person name="Poulain J."/>
            <person name="De Berardinis V."/>
            <person name="Cruaud C."/>
            <person name="Duprat S."/>
            <person name="Brottier P."/>
            <person name="Coutanceau J.-P."/>
            <person name="Gouzy J."/>
            <person name="Parra G."/>
            <person name="Lardier G."/>
            <person name="Chapple C."/>
            <person name="McKernan K.J."/>
            <person name="McEwan P."/>
            <person name="Bosak S."/>
            <person name="Kellis M."/>
            <person name="Volff J.-N."/>
            <person name="Guigo R."/>
            <person name="Zody M.C."/>
            <person name="Mesirov J."/>
            <person name="Lindblad-Toh K."/>
            <person name="Birren B."/>
            <person name="Nusbaum C."/>
            <person name="Kahn D."/>
            <person name="Robinson-Rechavi M."/>
            <person name="Laudet V."/>
            <person name="Schachter V."/>
            <person name="Quetier F."/>
            <person name="Saurin W."/>
            <person name="Scarpelli C."/>
            <person name="Wincker P."/>
            <person name="Lander E.S."/>
            <person name="Weissenbach J."/>
            <person name="Roest Crollius H."/>
        </authorList>
    </citation>
    <scope>NUCLEOTIDE SEQUENCE [LARGE SCALE GENOMIC DNA]</scope>
</reference>